<sequence>MNISQMNAITAHTLPANTNIKNTETEDHFNKDMKQTQETSAAKKDTPNIWRELSEKYDITNASFEDLNAISTALYEAGHISLREHAGFTFDFNRATESLKQQATGISPHFTMYATQANEWGNRNWIEEFQARADRAFQYGNIIGHHTNNNLTAILQKLKL</sequence>
<dbReference type="RefSeq" id="WP_073007319.1">
    <property type="nucleotide sequence ID" value="NZ_FQXD01000006.1"/>
</dbReference>
<organism evidence="2 3">
    <name type="scientific">Virgibacillus chiguensis</name>
    <dbReference type="NCBI Taxonomy" id="411959"/>
    <lineage>
        <taxon>Bacteria</taxon>
        <taxon>Bacillati</taxon>
        <taxon>Bacillota</taxon>
        <taxon>Bacilli</taxon>
        <taxon>Bacillales</taxon>
        <taxon>Bacillaceae</taxon>
        <taxon>Virgibacillus</taxon>
    </lineage>
</organism>
<gene>
    <name evidence="2" type="ORF">SAMN05421807_10634</name>
</gene>
<name>A0A1M5S2L0_9BACI</name>
<feature type="region of interest" description="Disordered" evidence="1">
    <location>
        <begin position="1"/>
        <end position="25"/>
    </location>
</feature>
<reference evidence="3" key="1">
    <citation type="submission" date="2016-11" db="EMBL/GenBank/DDBJ databases">
        <authorList>
            <person name="Varghese N."/>
            <person name="Submissions S."/>
        </authorList>
    </citation>
    <scope>NUCLEOTIDE SEQUENCE [LARGE SCALE GENOMIC DNA]</scope>
    <source>
        <strain evidence="3">CGMCC 1.6496</strain>
    </source>
</reference>
<evidence type="ECO:0000256" key="1">
    <source>
        <dbReference type="SAM" id="MobiDB-lite"/>
    </source>
</evidence>
<dbReference type="EMBL" id="FQXD01000006">
    <property type="protein sequence ID" value="SHH32882.1"/>
    <property type="molecule type" value="Genomic_DNA"/>
</dbReference>
<feature type="compositionally biased region" description="Polar residues" evidence="1">
    <location>
        <begin position="1"/>
        <end position="22"/>
    </location>
</feature>
<dbReference type="Proteomes" id="UP000184079">
    <property type="component" value="Unassembled WGS sequence"/>
</dbReference>
<evidence type="ECO:0000313" key="2">
    <source>
        <dbReference type="EMBL" id="SHH32882.1"/>
    </source>
</evidence>
<dbReference type="AlphaFoldDB" id="A0A1M5S2L0"/>
<dbReference type="OrthoDB" id="2706847at2"/>
<accession>A0A1M5S2L0</accession>
<protein>
    <submittedName>
        <fullName evidence="2">Uncharacterized protein</fullName>
    </submittedName>
</protein>
<evidence type="ECO:0000313" key="3">
    <source>
        <dbReference type="Proteomes" id="UP000184079"/>
    </source>
</evidence>
<keyword evidence="3" id="KW-1185">Reference proteome</keyword>
<proteinExistence type="predicted"/>